<comment type="caution">
    <text evidence="1">The sequence shown here is derived from an EMBL/GenBank/DDBJ whole genome shotgun (WGS) entry which is preliminary data.</text>
</comment>
<name>A0A8J5IMR2_9STRA</name>
<dbReference type="AlphaFoldDB" id="A0A8J5IMR2"/>
<dbReference type="Proteomes" id="UP000709295">
    <property type="component" value="Unassembled WGS sequence"/>
</dbReference>
<evidence type="ECO:0000313" key="1">
    <source>
        <dbReference type="EMBL" id="KAG6952745.1"/>
    </source>
</evidence>
<dbReference type="EMBL" id="JAENGY010001084">
    <property type="protein sequence ID" value="KAG6952745.1"/>
    <property type="molecule type" value="Genomic_DNA"/>
</dbReference>
<keyword evidence="2" id="KW-1185">Reference proteome</keyword>
<accession>A0A8J5IMR2</accession>
<gene>
    <name evidence="1" type="ORF">JG688_00013143</name>
</gene>
<protein>
    <submittedName>
        <fullName evidence="1">Uncharacterized protein</fullName>
    </submittedName>
</protein>
<sequence length="111" mass="12212">MPLNSDSSHPSSHYPRVSRQSYSALLAVITAVACPTTKKSVAAGANTIYKCTMRRVQIVPSLITLDNEKHISSRHREYATKKIPICKDGVRVGLLKTILSANTKVKETTLF</sequence>
<proteinExistence type="predicted"/>
<reference evidence="1" key="1">
    <citation type="submission" date="2021-01" db="EMBL/GenBank/DDBJ databases">
        <title>Phytophthora aleatoria, a newly-described species from Pinus radiata is distinct from Phytophthora cactorum isolates based on comparative genomics.</title>
        <authorList>
            <person name="Mcdougal R."/>
            <person name="Panda P."/>
            <person name="Williams N."/>
            <person name="Studholme D.J."/>
        </authorList>
    </citation>
    <scope>NUCLEOTIDE SEQUENCE</scope>
    <source>
        <strain evidence="1">NZFS 4037</strain>
    </source>
</reference>
<evidence type="ECO:0000313" key="2">
    <source>
        <dbReference type="Proteomes" id="UP000709295"/>
    </source>
</evidence>
<organism evidence="1 2">
    <name type="scientific">Phytophthora aleatoria</name>
    <dbReference type="NCBI Taxonomy" id="2496075"/>
    <lineage>
        <taxon>Eukaryota</taxon>
        <taxon>Sar</taxon>
        <taxon>Stramenopiles</taxon>
        <taxon>Oomycota</taxon>
        <taxon>Peronosporomycetes</taxon>
        <taxon>Peronosporales</taxon>
        <taxon>Peronosporaceae</taxon>
        <taxon>Phytophthora</taxon>
    </lineage>
</organism>